<feature type="domain" description="GGDEF" evidence="4">
    <location>
        <begin position="285"/>
        <end position="418"/>
    </location>
</feature>
<keyword evidence="6" id="KW-1185">Reference proteome</keyword>
<evidence type="ECO:0000259" key="2">
    <source>
        <dbReference type="PROSITE" id="PS50112"/>
    </source>
</evidence>
<dbReference type="Proteomes" id="UP000095342">
    <property type="component" value="Chromosome"/>
</dbReference>
<dbReference type="AlphaFoldDB" id="A0A1D8K5A1"/>
<dbReference type="PROSITE" id="PS50112">
    <property type="entry name" value="PAS"/>
    <property type="match status" value="2"/>
</dbReference>
<dbReference type="InterPro" id="IPR000160">
    <property type="entry name" value="GGDEF_dom"/>
</dbReference>
<dbReference type="CDD" id="cd01949">
    <property type="entry name" value="GGDEF"/>
    <property type="match status" value="1"/>
</dbReference>
<evidence type="ECO:0000259" key="3">
    <source>
        <dbReference type="PROSITE" id="PS50113"/>
    </source>
</evidence>
<dbReference type="SMART" id="SM00086">
    <property type="entry name" value="PAC"/>
    <property type="match status" value="1"/>
</dbReference>
<dbReference type="PANTHER" id="PTHR44757:SF2">
    <property type="entry name" value="BIOFILM ARCHITECTURE MAINTENANCE PROTEIN MBAA"/>
    <property type="match status" value="1"/>
</dbReference>
<dbReference type="InterPro" id="IPR000014">
    <property type="entry name" value="PAS"/>
</dbReference>
<reference evidence="5 6" key="1">
    <citation type="submission" date="2016-09" db="EMBL/GenBank/DDBJ databases">
        <title>Acidihalobacter prosperus V6 (DSM14174).</title>
        <authorList>
            <person name="Khaleque H.N."/>
            <person name="Ramsay J.P."/>
            <person name="Murphy R.J.T."/>
            <person name="Kaksonen A.H."/>
            <person name="Boxall N.J."/>
            <person name="Watkin E.L.J."/>
        </authorList>
    </citation>
    <scope>NUCLEOTIDE SEQUENCE [LARGE SCALE GENOMIC DNA]</scope>
    <source>
        <strain evidence="5 6">V6</strain>
    </source>
</reference>
<evidence type="ECO:0008006" key="7">
    <source>
        <dbReference type="Google" id="ProtNLM"/>
    </source>
</evidence>
<organism evidence="5 6">
    <name type="scientific">Acidihalobacter aeolianus</name>
    <dbReference type="NCBI Taxonomy" id="2792603"/>
    <lineage>
        <taxon>Bacteria</taxon>
        <taxon>Pseudomonadati</taxon>
        <taxon>Pseudomonadota</taxon>
        <taxon>Gammaproteobacteria</taxon>
        <taxon>Chromatiales</taxon>
        <taxon>Ectothiorhodospiraceae</taxon>
        <taxon>Acidihalobacter</taxon>
    </lineage>
</organism>
<dbReference type="SUPFAM" id="SSF55073">
    <property type="entry name" value="Nucleotide cyclase"/>
    <property type="match status" value="1"/>
</dbReference>
<dbReference type="Gene3D" id="3.30.450.20">
    <property type="entry name" value="PAS domain"/>
    <property type="match status" value="2"/>
</dbReference>
<dbReference type="CDD" id="cd00130">
    <property type="entry name" value="PAS"/>
    <property type="match status" value="2"/>
</dbReference>
<dbReference type="InterPro" id="IPR013656">
    <property type="entry name" value="PAS_4"/>
</dbReference>
<dbReference type="InterPro" id="IPR035965">
    <property type="entry name" value="PAS-like_dom_sf"/>
</dbReference>
<feature type="domain" description="PAS" evidence="2">
    <location>
        <begin position="131"/>
        <end position="170"/>
    </location>
</feature>
<dbReference type="PROSITE" id="PS50887">
    <property type="entry name" value="GGDEF"/>
    <property type="match status" value="1"/>
</dbReference>
<dbReference type="InterPro" id="IPR043128">
    <property type="entry name" value="Rev_trsase/Diguanyl_cyclase"/>
</dbReference>
<dbReference type="Gene3D" id="3.30.70.270">
    <property type="match status" value="1"/>
</dbReference>
<protein>
    <recommendedName>
        <fullName evidence="7">Diguanylate cyclase</fullName>
    </recommendedName>
</protein>
<dbReference type="InterPro" id="IPR001610">
    <property type="entry name" value="PAC"/>
</dbReference>
<dbReference type="SMART" id="SM00267">
    <property type="entry name" value="GGDEF"/>
    <property type="match status" value="1"/>
</dbReference>
<gene>
    <name evidence="5" type="ORF">BJI67_02815</name>
</gene>
<dbReference type="KEGG" id="aaeo:BJI67_02815"/>
<comment type="cofactor">
    <cofactor evidence="1">
        <name>Mg(2+)</name>
        <dbReference type="ChEBI" id="CHEBI:18420"/>
    </cofactor>
</comment>
<dbReference type="FunFam" id="3.30.70.270:FF:000001">
    <property type="entry name" value="Diguanylate cyclase domain protein"/>
    <property type="match status" value="1"/>
</dbReference>
<dbReference type="InterPro" id="IPR013767">
    <property type="entry name" value="PAS_fold"/>
</dbReference>
<dbReference type="Pfam" id="PF08448">
    <property type="entry name" value="PAS_4"/>
    <property type="match status" value="1"/>
</dbReference>
<name>A0A1D8K5A1_9GAMM</name>
<dbReference type="InterPro" id="IPR000700">
    <property type="entry name" value="PAS-assoc_C"/>
</dbReference>
<dbReference type="NCBIfam" id="TIGR00229">
    <property type="entry name" value="sensory_box"/>
    <property type="match status" value="2"/>
</dbReference>
<dbReference type="InterPro" id="IPR052155">
    <property type="entry name" value="Biofilm_reg_signaling"/>
</dbReference>
<feature type="domain" description="PAC" evidence="3">
    <location>
        <begin position="78"/>
        <end position="130"/>
    </location>
</feature>
<dbReference type="InterPro" id="IPR029787">
    <property type="entry name" value="Nucleotide_cyclase"/>
</dbReference>
<dbReference type="PANTHER" id="PTHR44757">
    <property type="entry name" value="DIGUANYLATE CYCLASE DGCP"/>
    <property type="match status" value="1"/>
</dbReference>
<dbReference type="NCBIfam" id="TIGR00254">
    <property type="entry name" value="GGDEF"/>
    <property type="match status" value="1"/>
</dbReference>
<dbReference type="GO" id="GO:0006355">
    <property type="term" value="P:regulation of DNA-templated transcription"/>
    <property type="evidence" value="ECO:0007669"/>
    <property type="project" value="InterPro"/>
</dbReference>
<accession>A0A1D8K5A1</accession>
<evidence type="ECO:0000259" key="4">
    <source>
        <dbReference type="PROSITE" id="PS50887"/>
    </source>
</evidence>
<dbReference type="Pfam" id="PF00990">
    <property type="entry name" value="GGDEF"/>
    <property type="match status" value="1"/>
</dbReference>
<evidence type="ECO:0000256" key="1">
    <source>
        <dbReference type="ARBA" id="ARBA00001946"/>
    </source>
</evidence>
<dbReference type="EMBL" id="CP017448">
    <property type="protein sequence ID" value="AOV16139.1"/>
    <property type="molecule type" value="Genomic_DNA"/>
</dbReference>
<dbReference type="Pfam" id="PF00989">
    <property type="entry name" value="PAS"/>
    <property type="match status" value="1"/>
</dbReference>
<sequence length="425" mass="47612">MQDDEPRLADITTHLRDVVFRTHRNGYWCYLSPAWEQLTGYTVEESLGTHLIEVVHPDDRSMNLKVKQSLEIGQTSASRHVKRMVRKDGRVIHVEVDVRMALGNENEGRVSVGTIRDITERVEMEARIDAERQRHEAILAALHEGIASLSPDGRIRYLNPAAREMTGWEPGRNIDEAMAGDERFDGADDIRNLLKALAGRQAKPPTQPIQLAVGSRRLELRLAPLEQEPGEEGGLLVIRDVSAEQGLLARLRHQAEHDALTGLTNRRAMHDILRETHAHAAHTGEPYALLVCDLDHFKSVNDRHGHAVGDQVLQTVALRLKHLMRPGDRLARWGGEEFLCLLPATDPEAAWTIATRLCREIATHVWGDELEGGAPTLSIGMACWPDDLKDPQKLMLSADDALYQAKRTGRNRVWRITPGHRAQGA</sequence>
<feature type="domain" description="PAS" evidence="2">
    <location>
        <begin position="4"/>
        <end position="61"/>
    </location>
</feature>
<dbReference type="GO" id="GO:0003824">
    <property type="term" value="F:catalytic activity"/>
    <property type="evidence" value="ECO:0007669"/>
    <property type="project" value="UniProtKB-ARBA"/>
</dbReference>
<evidence type="ECO:0000313" key="6">
    <source>
        <dbReference type="Proteomes" id="UP000095342"/>
    </source>
</evidence>
<dbReference type="RefSeq" id="WP_070071735.1">
    <property type="nucleotide sequence ID" value="NZ_CP017448.1"/>
</dbReference>
<dbReference type="PROSITE" id="PS50113">
    <property type="entry name" value="PAC"/>
    <property type="match status" value="1"/>
</dbReference>
<dbReference type="SUPFAM" id="SSF55785">
    <property type="entry name" value="PYP-like sensor domain (PAS domain)"/>
    <property type="match status" value="2"/>
</dbReference>
<proteinExistence type="predicted"/>
<evidence type="ECO:0000313" key="5">
    <source>
        <dbReference type="EMBL" id="AOV16139.1"/>
    </source>
</evidence>
<dbReference type="SMART" id="SM00091">
    <property type="entry name" value="PAS"/>
    <property type="match status" value="2"/>
</dbReference>